<keyword evidence="5" id="KW-0472">Membrane</keyword>
<feature type="chain" id="PRO_5046130884" evidence="7">
    <location>
        <begin position="30"/>
        <end position="312"/>
    </location>
</feature>
<proteinExistence type="inferred from homology"/>
<dbReference type="Proteomes" id="UP000826462">
    <property type="component" value="Chromosome 1"/>
</dbReference>
<feature type="domain" description="ABC transporter substrate-binding protein PnrA-like" evidence="8">
    <location>
        <begin position="53"/>
        <end position="295"/>
    </location>
</feature>
<evidence type="ECO:0000256" key="2">
    <source>
        <dbReference type="ARBA" id="ARBA00008610"/>
    </source>
</evidence>
<keyword evidence="4 7" id="KW-0732">Signal</keyword>
<dbReference type="Gene3D" id="3.40.50.2300">
    <property type="match status" value="2"/>
</dbReference>
<evidence type="ECO:0000313" key="9">
    <source>
        <dbReference type="EMBL" id="QYD71056.1"/>
    </source>
</evidence>
<organism evidence="9 10">
    <name type="scientific">Paraburkholderia edwinii</name>
    <dbReference type="NCBI Taxonomy" id="2861782"/>
    <lineage>
        <taxon>Bacteria</taxon>
        <taxon>Pseudomonadati</taxon>
        <taxon>Pseudomonadota</taxon>
        <taxon>Betaproteobacteria</taxon>
        <taxon>Burkholderiales</taxon>
        <taxon>Burkholderiaceae</taxon>
        <taxon>Paraburkholderia</taxon>
    </lineage>
</organism>
<protein>
    <submittedName>
        <fullName evidence="9">BMP family ABC transporter substrate-binding protein</fullName>
    </submittedName>
</protein>
<feature type="signal peptide" evidence="7">
    <location>
        <begin position="1"/>
        <end position="29"/>
    </location>
</feature>
<name>A0ABX8UR01_9BURK</name>
<evidence type="ECO:0000313" key="10">
    <source>
        <dbReference type="Proteomes" id="UP000826462"/>
    </source>
</evidence>
<dbReference type="PANTHER" id="PTHR34296:SF2">
    <property type="entry name" value="ABC TRANSPORTER GUANOSINE-BINDING PROTEIN NUPN"/>
    <property type="match status" value="1"/>
</dbReference>
<evidence type="ECO:0000256" key="4">
    <source>
        <dbReference type="ARBA" id="ARBA00022729"/>
    </source>
</evidence>
<dbReference type="PANTHER" id="PTHR34296">
    <property type="entry name" value="TRANSCRIPTIONAL ACTIVATOR PROTEIN MED"/>
    <property type="match status" value="1"/>
</dbReference>
<keyword evidence="3" id="KW-1003">Cell membrane</keyword>
<dbReference type="EMBL" id="CP080095">
    <property type="protein sequence ID" value="QYD71056.1"/>
    <property type="molecule type" value="Genomic_DNA"/>
</dbReference>
<gene>
    <name evidence="9" type="ORF">KZJ38_17870</name>
</gene>
<keyword evidence="6" id="KW-0449">Lipoprotein</keyword>
<evidence type="ECO:0000256" key="6">
    <source>
        <dbReference type="ARBA" id="ARBA00023288"/>
    </source>
</evidence>
<comment type="subcellular location">
    <subcellularLocation>
        <location evidence="1">Cell membrane</location>
        <topology evidence="1">Lipid-anchor</topology>
    </subcellularLocation>
</comment>
<dbReference type="InterPro" id="IPR028082">
    <property type="entry name" value="Peripla_BP_I"/>
</dbReference>
<evidence type="ECO:0000256" key="5">
    <source>
        <dbReference type="ARBA" id="ARBA00023136"/>
    </source>
</evidence>
<dbReference type="InterPro" id="IPR003760">
    <property type="entry name" value="PnrA-like"/>
</dbReference>
<evidence type="ECO:0000256" key="3">
    <source>
        <dbReference type="ARBA" id="ARBA00022475"/>
    </source>
</evidence>
<dbReference type="Pfam" id="PF02608">
    <property type="entry name" value="Bmp"/>
    <property type="match status" value="1"/>
</dbReference>
<evidence type="ECO:0000259" key="8">
    <source>
        <dbReference type="Pfam" id="PF02608"/>
    </source>
</evidence>
<dbReference type="SUPFAM" id="SSF53822">
    <property type="entry name" value="Periplasmic binding protein-like I"/>
    <property type="match status" value="1"/>
</dbReference>
<sequence>MGDGQPRHRASRRRITHALIGLAAFGALAASHAASRSEDAAKYQAAHGFSTVLFIPFGEHDLGFSEAAYRGYAALRRDGYRIDVVRDADSLSESQMLATIGERYAAGARGFILAGSELSAATTAAAARYPDAFFATVAGSARGPNVINYCVDCEPLGGALAGQVAARTTATKIVGFVGGVESVDGVEAKRFRQAVLDAAPDAQVLIDWTGDWGDRKRTRELTERQIRAGADIVVADANDTVIAAASRCRHVKAIGWMTDASHRYRNVVASVIVDTSVIFRRFVDAAAAGRFTGGDYVVKESDNVWKIVWPHR</sequence>
<evidence type="ECO:0000256" key="7">
    <source>
        <dbReference type="SAM" id="SignalP"/>
    </source>
</evidence>
<dbReference type="InterPro" id="IPR050957">
    <property type="entry name" value="BMP_lipoprotein"/>
</dbReference>
<keyword evidence="10" id="KW-1185">Reference proteome</keyword>
<evidence type="ECO:0000256" key="1">
    <source>
        <dbReference type="ARBA" id="ARBA00004193"/>
    </source>
</evidence>
<reference evidence="9 10" key="1">
    <citation type="submission" date="2021-07" db="EMBL/GenBank/DDBJ databases">
        <title>Paraburkholderia edwinii protects Aspergillus sp. from phenazines by acting as a toxin sponge.</title>
        <authorList>
            <person name="Dahlstrom K.M."/>
            <person name="Newman D.K."/>
        </authorList>
    </citation>
    <scope>NUCLEOTIDE SEQUENCE [LARGE SCALE GENOMIC DNA]</scope>
    <source>
        <strain evidence="9 10">Pe01</strain>
    </source>
</reference>
<accession>A0ABX8UR01</accession>
<comment type="similarity">
    <text evidence="2">Belongs to the BMP lipoprotein family.</text>
</comment>